<evidence type="ECO:0000256" key="1">
    <source>
        <dbReference type="SAM" id="MobiDB-lite"/>
    </source>
</evidence>
<proteinExistence type="predicted"/>
<name>A0A8X7WC88_BRACI</name>
<accession>A0A8X7WC88</accession>
<evidence type="ECO:0000313" key="3">
    <source>
        <dbReference type="Proteomes" id="UP000886595"/>
    </source>
</evidence>
<gene>
    <name evidence="2" type="ORF">Bca52824_010886</name>
</gene>
<reference evidence="2 3" key="1">
    <citation type="submission" date="2020-02" db="EMBL/GenBank/DDBJ databases">
        <authorList>
            <person name="Ma Q."/>
            <person name="Huang Y."/>
            <person name="Song X."/>
            <person name="Pei D."/>
        </authorList>
    </citation>
    <scope>NUCLEOTIDE SEQUENCE [LARGE SCALE GENOMIC DNA]</scope>
    <source>
        <strain evidence="2">Sxm20200214</strain>
        <tissue evidence="2">Leaf</tissue>
    </source>
</reference>
<protein>
    <submittedName>
        <fullName evidence="2">Uncharacterized protein</fullName>
    </submittedName>
</protein>
<evidence type="ECO:0000313" key="2">
    <source>
        <dbReference type="EMBL" id="KAG2328158.1"/>
    </source>
</evidence>
<dbReference type="Proteomes" id="UP000886595">
    <property type="component" value="Unassembled WGS sequence"/>
</dbReference>
<comment type="caution">
    <text evidence="2">The sequence shown here is derived from an EMBL/GenBank/DDBJ whole genome shotgun (WGS) entry which is preliminary data.</text>
</comment>
<feature type="region of interest" description="Disordered" evidence="1">
    <location>
        <begin position="1"/>
        <end position="30"/>
    </location>
</feature>
<feature type="compositionally biased region" description="Polar residues" evidence="1">
    <location>
        <begin position="54"/>
        <end position="64"/>
    </location>
</feature>
<dbReference type="AlphaFoldDB" id="A0A8X7WC88"/>
<dbReference type="EMBL" id="JAAMPC010000002">
    <property type="protein sequence ID" value="KAG2328158.1"/>
    <property type="molecule type" value="Genomic_DNA"/>
</dbReference>
<organism evidence="2 3">
    <name type="scientific">Brassica carinata</name>
    <name type="common">Ethiopian mustard</name>
    <name type="synonym">Abyssinian cabbage</name>
    <dbReference type="NCBI Taxonomy" id="52824"/>
    <lineage>
        <taxon>Eukaryota</taxon>
        <taxon>Viridiplantae</taxon>
        <taxon>Streptophyta</taxon>
        <taxon>Embryophyta</taxon>
        <taxon>Tracheophyta</taxon>
        <taxon>Spermatophyta</taxon>
        <taxon>Magnoliopsida</taxon>
        <taxon>eudicotyledons</taxon>
        <taxon>Gunneridae</taxon>
        <taxon>Pentapetalae</taxon>
        <taxon>rosids</taxon>
        <taxon>malvids</taxon>
        <taxon>Brassicales</taxon>
        <taxon>Brassicaceae</taxon>
        <taxon>Brassiceae</taxon>
        <taxon>Brassica</taxon>
    </lineage>
</organism>
<sequence length="64" mass="7431">MSSPRLEAGQPQFDRNCRHPENKEYNKKRSLTLKERQFDFNAVEAGINRRRRPSTTTGSHSSIV</sequence>
<feature type="region of interest" description="Disordered" evidence="1">
    <location>
        <begin position="43"/>
        <end position="64"/>
    </location>
</feature>
<feature type="compositionally biased region" description="Basic and acidic residues" evidence="1">
    <location>
        <begin position="15"/>
        <end position="30"/>
    </location>
</feature>
<keyword evidence="3" id="KW-1185">Reference proteome</keyword>